<keyword evidence="2" id="KW-0371">Homeobox</keyword>
<dbReference type="OrthoDB" id="2020792at2759"/>
<reference evidence="5" key="3">
    <citation type="submission" date="2020-12" db="UniProtKB">
        <authorList>
            <consortium name="EnsemblPlants"/>
        </authorList>
    </citation>
    <scope>IDENTIFICATION</scope>
</reference>
<dbReference type="Pfam" id="PF24426">
    <property type="entry name" value="HTH_NDX"/>
    <property type="match status" value="1"/>
</dbReference>
<dbReference type="InterPro" id="IPR056559">
    <property type="entry name" value="NDX_C"/>
</dbReference>
<gene>
    <name evidence="5" type="primary">LOC112286282</name>
</gene>
<sequence length="1068" mass="118932">MLVRNWLLSKEGEDNPYDILEVDQVLESHSKRFRRRESDQEFSPALEQSNRRKKAKQTGGFREEMAPRGTNVIDEFVAVEELHALSPKDMSSLLQEEESLVLKLSSAKGVILTVDVEKLASCLPLHLMACVASSSNEPRLRYWLRSVRLLHTLSSLAHGYPKLAQVLLQDVKIRMQILDLVTYMLVVLANMEQEGRGGGFIAVLHAASVACSLYLLMAFISHDWLDIAHVLLDHPKVDVFMDAAFDVVKRDIVLLQVKLRSLSIKLSAKKTTFESAERVAQVTALQCEASLQVLQHLCVAPNFRDQVLGHKELCKNGGILKLVLAVLKLQLPPVFSNSKSLKATFSRSKAKALVMMLTFCESEQCSFLDEVAAEPNAMQLAEQVAHEVLLLVKGALLEDPRLIEDEEEEKKNPMGFMHITSLRLADIFSDDSNFRNLVMDQIAPDLASVLAVHPTKFQERWCGGPVARELAVGEQDASLIFDPFEAAGDAMAAAAKVGAGVCVQEEPCNPPDFQIIPLAATAHQTRAALLVKLFANFFCFNAEVCPADEKDRFMHTFLRYLREGPLNPSHPLFFLSYERTAVRICENLHTLYDYVLTLTSDTVVDDDLVLVSDFAEALHHQMCPSSVSVADAPLMSFVRDGHEQKLLQWKNEREQSERWNRLEQSRQSGNDEMAGAEVAVQASNESKKTEMDELVKVEEVPHTSGEATGHEIETTPFATMVVKSEGVDQHSIQHDGPSQGDVIALQHVSMKLENQKSEIETEIMVVHEEGESGSANFTEHEDAGRGEQESEGVNFGGMVTPASRRTSRDREPYSSEHGDESQPKKRKRNIMSDQQVNVMEAALQLEPGMQRSPKLIQQWTNHLNSIGPEVAYHQLKNWLNNRKARIARQEREKQRQEEGDVLVTRSEKSRRARSVASDDMDSPAEASSRLKDYDIDQGDAIPLKLSLQVSRTPSNAGSDGEPHNSSSSLVKWKVGDHVSLRGKDAEEMAVGIVIRVEGSWQGHILEDESLCLVQVSELKVARTTKLPFPSSKAGSSFEEAETLLGKTVATWDTEHMCMVATTSTPSLV</sequence>
<name>A0A7I4EKK5_PHYPA</name>
<feature type="region of interest" description="Disordered" evidence="3">
    <location>
        <begin position="771"/>
        <end position="832"/>
    </location>
</feature>
<dbReference type="PROSITE" id="PS50071">
    <property type="entry name" value="HOMEOBOX_2"/>
    <property type="match status" value="1"/>
</dbReference>
<dbReference type="EMBL" id="ABEU02000009">
    <property type="status" value="NOT_ANNOTATED_CDS"/>
    <property type="molecule type" value="Genomic_DNA"/>
</dbReference>
<feature type="compositionally biased region" description="Basic and acidic residues" evidence="3">
    <location>
        <begin position="778"/>
        <end position="788"/>
    </location>
</feature>
<keyword evidence="2" id="KW-0539">Nucleus</keyword>
<dbReference type="InterPro" id="IPR039325">
    <property type="entry name" value="NDX"/>
</dbReference>
<dbReference type="FunCoup" id="A0A7I4EKK5">
    <property type="interactions" value="1465"/>
</dbReference>
<dbReference type="SMART" id="SM00389">
    <property type="entry name" value="HOX"/>
    <property type="match status" value="1"/>
</dbReference>
<proteinExistence type="predicted"/>
<feature type="compositionally biased region" description="Basic and acidic residues" evidence="3">
    <location>
        <begin position="806"/>
        <end position="823"/>
    </location>
</feature>
<evidence type="ECO:0000256" key="2">
    <source>
        <dbReference type="PROSITE-ProRule" id="PRU00108"/>
    </source>
</evidence>
<dbReference type="RefSeq" id="XP_024383797.1">
    <property type="nucleotide sequence ID" value="XM_024528029.2"/>
</dbReference>
<organism evidence="5 6">
    <name type="scientific">Physcomitrium patens</name>
    <name type="common">Spreading-leaved earth moss</name>
    <name type="synonym">Physcomitrella patens</name>
    <dbReference type="NCBI Taxonomy" id="3218"/>
    <lineage>
        <taxon>Eukaryota</taxon>
        <taxon>Viridiplantae</taxon>
        <taxon>Streptophyta</taxon>
        <taxon>Embryophyta</taxon>
        <taxon>Bryophyta</taxon>
        <taxon>Bryophytina</taxon>
        <taxon>Bryopsida</taxon>
        <taxon>Funariidae</taxon>
        <taxon>Funariales</taxon>
        <taxon>Funariaceae</taxon>
        <taxon>Physcomitrium</taxon>
    </lineage>
</organism>
<feature type="region of interest" description="Disordered" evidence="3">
    <location>
        <begin position="33"/>
        <end position="62"/>
    </location>
</feature>
<keyword evidence="6" id="KW-1185">Reference proteome</keyword>
<dbReference type="Pfam" id="PF25246">
    <property type="entry name" value="Nodulin_N"/>
    <property type="match status" value="1"/>
</dbReference>
<dbReference type="KEGG" id="ppp:112286282"/>
<dbReference type="GO" id="GO:0005634">
    <property type="term" value="C:nucleus"/>
    <property type="evidence" value="ECO:0007669"/>
    <property type="project" value="UniProtKB-SubCell"/>
</dbReference>
<evidence type="ECO:0000259" key="4">
    <source>
        <dbReference type="PROSITE" id="PS50071"/>
    </source>
</evidence>
<evidence type="ECO:0000313" key="5">
    <source>
        <dbReference type="EnsemblPlants" id="Pp3c9_3000V3.5"/>
    </source>
</evidence>
<dbReference type="PANTHER" id="PTHR35743:SF1">
    <property type="entry name" value="NODULIN HOMEOBOX"/>
    <property type="match status" value="1"/>
</dbReference>
<dbReference type="InterPro" id="IPR001356">
    <property type="entry name" value="HD"/>
</dbReference>
<dbReference type="GO" id="GO:0003697">
    <property type="term" value="F:single-stranded DNA binding"/>
    <property type="evidence" value="ECO:0007669"/>
    <property type="project" value="InterPro"/>
</dbReference>
<dbReference type="Pfam" id="PF24679">
    <property type="entry name" value="Nodulin_C"/>
    <property type="match status" value="1"/>
</dbReference>
<comment type="subcellular location">
    <subcellularLocation>
        <location evidence="1 2">Nucleus</location>
    </subcellularLocation>
</comment>
<feature type="region of interest" description="Disordered" evidence="3">
    <location>
        <begin position="888"/>
        <end position="933"/>
    </location>
</feature>
<dbReference type="InterPro" id="IPR056560">
    <property type="entry name" value="HTH_NDX"/>
</dbReference>
<dbReference type="Gramene" id="Pp3c9_3000V3.5">
    <property type="protein sequence ID" value="Pp3c9_3000V3.5"/>
    <property type="gene ID" value="Pp3c9_3000"/>
</dbReference>
<keyword evidence="2" id="KW-0238">DNA-binding</keyword>
<dbReference type="CDD" id="cd00086">
    <property type="entry name" value="homeodomain"/>
    <property type="match status" value="1"/>
</dbReference>
<feature type="domain" description="Homeobox" evidence="4">
    <location>
        <begin position="822"/>
        <end position="889"/>
    </location>
</feature>
<evidence type="ECO:0000313" key="6">
    <source>
        <dbReference type="Proteomes" id="UP000006727"/>
    </source>
</evidence>
<feature type="compositionally biased region" description="Basic and acidic residues" evidence="3">
    <location>
        <begin position="888"/>
        <end position="898"/>
    </location>
</feature>
<evidence type="ECO:0000256" key="3">
    <source>
        <dbReference type="SAM" id="MobiDB-lite"/>
    </source>
</evidence>
<protein>
    <recommendedName>
        <fullName evidence="4">Homeobox domain-containing protein</fullName>
    </recommendedName>
</protein>
<dbReference type="InParanoid" id="A0A7I4EKK5"/>
<evidence type="ECO:0000256" key="1">
    <source>
        <dbReference type="ARBA" id="ARBA00004123"/>
    </source>
</evidence>
<feature type="DNA-binding region" description="Homeobox" evidence="2">
    <location>
        <begin position="824"/>
        <end position="890"/>
    </location>
</feature>
<dbReference type="AlphaFoldDB" id="A0A7I4EKK5"/>
<dbReference type="InterPro" id="IPR057287">
    <property type="entry name" value="Ndx_N"/>
</dbReference>
<dbReference type="EnsemblPlants" id="Pp3c9_3000V3.5">
    <property type="protein sequence ID" value="Pp3c9_3000V3.5"/>
    <property type="gene ID" value="Pp3c9_3000"/>
</dbReference>
<reference evidence="5 6" key="1">
    <citation type="journal article" date="2008" name="Science">
        <title>The Physcomitrella genome reveals evolutionary insights into the conquest of land by plants.</title>
        <authorList>
            <person name="Rensing S."/>
            <person name="Lang D."/>
            <person name="Zimmer A."/>
            <person name="Terry A."/>
            <person name="Salamov A."/>
            <person name="Shapiro H."/>
            <person name="Nishiyama T."/>
            <person name="Perroud P.-F."/>
            <person name="Lindquist E."/>
            <person name="Kamisugi Y."/>
            <person name="Tanahashi T."/>
            <person name="Sakakibara K."/>
            <person name="Fujita T."/>
            <person name="Oishi K."/>
            <person name="Shin-I T."/>
            <person name="Kuroki Y."/>
            <person name="Toyoda A."/>
            <person name="Suzuki Y."/>
            <person name="Hashimoto A."/>
            <person name="Yamaguchi K."/>
            <person name="Sugano A."/>
            <person name="Kohara Y."/>
            <person name="Fujiyama A."/>
            <person name="Anterola A."/>
            <person name="Aoki S."/>
            <person name="Ashton N."/>
            <person name="Barbazuk W.B."/>
            <person name="Barker E."/>
            <person name="Bennetzen J."/>
            <person name="Bezanilla M."/>
            <person name="Blankenship R."/>
            <person name="Cho S.H."/>
            <person name="Dutcher S."/>
            <person name="Estelle M."/>
            <person name="Fawcett J.A."/>
            <person name="Gundlach H."/>
            <person name="Hanada K."/>
            <person name="Heyl A."/>
            <person name="Hicks K.A."/>
            <person name="Hugh J."/>
            <person name="Lohr M."/>
            <person name="Mayer K."/>
            <person name="Melkozernov A."/>
            <person name="Murata T."/>
            <person name="Nelson D."/>
            <person name="Pils B."/>
            <person name="Prigge M."/>
            <person name="Reiss B."/>
            <person name="Renner T."/>
            <person name="Rombauts S."/>
            <person name="Rushton P."/>
            <person name="Sanderfoot A."/>
            <person name="Schween G."/>
            <person name="Shiu S.-H."/>
            <person name="Stueber K."/>
            <person name="Theodoulou F.L."/>
            <person name="Tu H."/>
            <person name="Van de Peer Y."/>
            <person name="Verrier P.J."/>
            <person name="Waters E."/>
            <person name="Wood A."/>
            <person name="Yang L."/>
            <person name="Cove D."/>
            <person name="Cuming A."/>
            <person name="Hasebe M."/>
            <person name="Lucas S."/>
            <person name="Mishler D.B."/>
            <person name="Reski R."/>
            <person name="Grigoriev I."/>
            <person name="Quatrano R.S."/>
            <person name="Boore J.L."/>
        </authorList>
    </citation>
    <scope>NUCLEOTIDE SEQUENCE [LARGE SCALE GENOMIC DNA]</scope>
    <source>
        <strain evidence="5 6">cv. Gransden 2004</strain>
    </source>
</reference>
<dbReference type="GeneID" id="112286282"/>
<dbReference type="PANTHER" id="PTHR35743">
    <property type="entry name" value="NODULIN HOMEOBOX"/>
    <property type="match status" value="1"/>
</dbReference>
<accession>A0A7I4EKK5</accession>
<reference evidence="5 6" key="2">
    <citation type="journal article" date="2018" name="Plant J.">
        <title>The Physcomitrella patens chromosome-scale assembly reveals moss genome structure and evolution.</title>
        <authorList>
            <person name="Lang D."/>
            <person name="Ullrich K.K."/>
            <person name="Murat F."/>
            <person name="Fuchs J."/>
            <person name="Jenkins J."/>
            <person name="Haas F.B."/>
            <person name="Piednoel M."/>
            <person name="Gundlach H."/>
            <person name="Van Bel M."/>
            <person name="Meyberg R."/>
            <person name="Vives C."/>
            <person name="Morata J."/>
            <person name="Symeonidi A."/>
            <person name="Hiss M."/>
            <person name="Muchero W."/>
            <person name="Kamisugi Y."/>
            <person name="Saleh O."/>
            <person name="Blanc G."/>
            <person name="Decker E.L."/>
            <person name="van Gessel N."/>
            <person name="Grimwood J."/>
            <person name="Hayes R.D."/>
            <person name="Graham S.W."/>
            <person name="Gunter L.E."/>
            <person name="McDaniel S.F."/>
            <person name="Hoernstein S.N.W."/>
            <person name="Larsson A."/>
            <person name="Li F.W."/>
            <person name="Perroud P.F."/>
            <person name="Phillips J."/>
            <person name="Ranjan P."/>
            <person name="Rokshar D.S."/>
            <person name="Rothfels C.J."/>
            <person name="Schneider L."/>
            <person name="Shu S."/>
            <person name="Stevenson D.W."/>
            <person name="Thummler F."/>
            <person name="Tillich M."/>
            <person name="Villarreal Aguilar J.C."/>
            <person name="Widiez T."/>
            <person name="Wong G.K."/>
            <person name="Wymore A."/>
            <person name="Zhang Y."/>
            <person name="Zimmer A.D."/>
            <person name="Quatrano R.S."/>
            <person name="Mayer K.F.X."/>
            <person name="Goodstein D."/>
            <person name="Casacuberta J.M."/>
            <person name="Vandepoele K."/>
            <person name="Reski R."/>
            <person name="Cuming A.C."/>
            <person name="Tuskan G.A."/>
            <person name="Maumus F."/>
            <person name="Salse J."/>
            <person name="Schmutz J."/>
            <person name="Rensing S.A."/>
        </authorList>
    </citation>
    <scope>NUCLEOTIDE SEQUENCE [LARGE SCALE GENOMIC DNA]</scope>
    <source>
        <strain evidence="5 6">cv. Gransden 2004</strain>
    </source>
</reference>
<dbReference type="Proteomes" id="UP000006727">
    <property type="component" value="Chromosome 9"/>
</dbReference>